<dbReference type="EMBL" id="CP060201">
    <property type="protein sequence ID" value="QNH78674.1"/>
    <property type="molecule type" value="Genomic_DNA"/>
</dbReference>
<evidence type="ECO:0000313" key="2">
    <source>
        <dbReference type="Proteomes" id="UP000515277"/>
    </source>
</evidence>
<accession>A0A7G8YSM6</accession>
<organism evidence="1 2">
    <name type="scientific">Pseudomonas protegens</name>
    <dbReference type="NCBI Taxonomy" id="380021"/>
    <lineage>
        <taxon>Bacteria</taxon>
        <taxon>Pseudomonadati</taxon>
        <taxon>Pseudomonadota</taxon>
        <taxon>Gammaproteobacteria</taxon>
        <taxon>Pseudomonadales</taxon>
        <taxon>Pseudomonadaceae</taxon>
        <taxon>Pseudomonas</taxon>
    </lineage>
</organism>
<dbReference type="AlphaFoldDB" id="A0A7G8YSM6"/>
<sequence>MSSHFSRFGAFLAGISRVFAVFSEIQRKTAIVVARFAHKPLQFSPPVSLILINGIGTFRMFARSRCLFAALQGFF</sequence>
<protein>
    <submittedName>
        <fullName evidence="1">Uncharacterized protein</fullName>
    </submittedName>
</protein>
<reference evidence="2" key="1">
    <citation type="journal article" date="2020" name="Microbiol. Resour. Announc.">
        <title>Complete genome sequences of four natural Pseudomonas isolates that catabolize a wide range of aromatic compounds relevant to lignin valorization.</title>
        <authorList>
            <person name="Hatmaker E.A."/>
            <person name="Presley G."/>
            <person name="Cannon O."/>
            <person name="Guss A.M."/>
            <person name="Elkins J.G."/>
        </authorList>
    </citation>
    <scope>NUCLEOTIDE SEQUENCE [LARGE SCALE GENOMIC DNA]</scope>
    <source>
        <strain evidence="2">H1F5C</strain>
    </source>
</reference>
<dbReference type="RefSeq" id="WP_179597427.1">
    <property type="nucleotide sequence ID" value="NZ_CP060201.1"/>
</dbReference>
<gene>
    <name evidence="1" type="ORF">GGI48_05760</name>
</gene>
<name>A0A7G8YSM6_9PSED</name>
<dbReference type="Proteomes" id="UP000515277">
    <property type="component" value="Chromosome"/>
</dbReference>
<proteinExistence type="predicted"/>
<evidence type="ECO:0000313" key="1">
    <source>
        <dbReference type="EMBL" id="QNH78674.1"/>
    </source>
</evidence>